<evidence type="ECO:0000313" key="3">
    <source>
        <dbReference type="Proteomes" id="UP001595075"/>
    </source>
</evidence>
<dbReference type="EMBL" id="JAZHXI010000006">
    <property type="protein sequence ID" value="KAL2070570.1"/>
    <property type="molecule type" value="Genomic_DNA"/>
</dbReference>
<evidence type="ECO:0000313" key="2">
    <source>
        <dbReference type="EMBL" id="KAL2070570.1"/>
    </source>
</evidence>
<protein>
    <submittedName>
        <fullName evidence="2">Uncharacterized protein</fullName>
    </submittedName>
</protein>
<feature type="compositionally biased region" description="Polar residues" evidence="1">
    <location>
        <begin position="160"/>
        <end position="171"/>
    </location>
</feature>
<dbReference type="Proteomes" id="UP001595075">
    <property type="component" value="Unassembled WGS sequence"/>
</dbReference>
<sequence length="278" mass="31359">MRLRSSTSLEQAESSASEAEETMQEDNYSTQAVRGSPVPHSQSPRNRRRSPSPPLGQAGPSNTAPAHSHRGQQSYPETHHSGTDFLLYDSWHNDSADDFDPEEPVVNSRSPHIYSPNGTEPYDISNPSSQIPPAAPSPPPNDYGYRAQPDLSDNHRRNLTPIQTSPPIQRWTQDRGAWNPAAPMSAEERKERLTEDIPDLDLQQEWGYDDKMKRDLKDLSGEGMAEEGRKRKRPRRRKERASSPHDRHGRGRGRDTDRDRDRDRRGGEEGAGRAVRSS</sequence>
<feature type="compositionally biased region" description="Basic and acidic residues" evidence="1">
    <location>
        <begin position="186"/>
        <end position="195"/>
    </location>
</feature>
<feature type="compositionally biased region" description="Basic residues" evidence="1">
    <location>
        <begin position="230"/>
        <end position="239"/>
    </location>
</feature>
<name>A0ABR4CL92_9HELO</name>
<feature type="compositionally biased region" description="Low complexity" evidence="1">
    <location>
        <begin position="1"/>
        <end position="17"/>
    </location>
</feature>
<organism evidence="2 3">
    <name type="scientific">Oculimacula yallundae</name>
    <dbReference type="NCBI Taxonomy" id="86028"/>
    <lineage>
        <taxon>Eukaryota</taxon>
        <taxon>Fungi</taxon>
        <taxon>Dikarya</taxon>
        <taxon>Ascomycota</taxon>
        <taxon>Pezizomycotina</taxon>
        <taxon>Leotiomycetes</taxon>
        <taxon>Helotiales</taxon>
        <taxon>Ploettnerulaceae</taxon>
        <taxon>Oculimacula</taxon>
    </lineage>
</organism>
<evidence type="ECO:0000256" key="1">
    <source>
        <dbReference type="SAM" id="MobiDB-lite"/>
    </source>
</evidence>
<reference evidence="2 3" key="1">
    <citation type="journal article" date="2024" name="Commun. Biol.">
        <title>Comparative genomic analysis of thermophilic fungi reveals convergent evolutionary adaptations and gene losses.</title>
        <authorList>
            <person name="Steindorff A.S."/>
            <person name="Aguilar-Pontes M.V."/>
            <person name="Robinson A.J."/>
            <person name="Andreopoulos B."/>
            <person name="LaButti K."/>
            <person name="Kuo A."/>
            <person name="Mondo S."/>
            <person name="Riley R."/>
            <person name="Otillar R."/>
            <person name="Haridas S."/>
            <person name="Lipzen A."/>
            <person name="Grimwood J."/>
            <person name="Schmutz J."/>
            <person name="Clum A."/>
            <person name="Reid I.D."/>
            <person name="Moisan M.C."/>
            <person name="Butler G."/>
            <person name="Nguyen T.T.M."/>
            <person name="Dewar K."/>
            <person name="Conant G."/>
            <person name="Drula E."/>
            <person name="Henrissat B."/>
            <person name="Hansel C."/>
            <person name="Singer S."/>
            <person name="Hutchinson M.I."/>
            <person name="de Vries R.P."/>
            <person name="Natvig D.O."/>
            <person name="Powell A.J."/>
            <person name="Tsang A."/>
            <person name="Grigoriev I.V."/>
        </authorList>
    </citation>
    <scope>NUCLEOTIDE SEQUENCE [LARGE SCALE GENOMIC DNA]</scope>
    <source>
        <strain evidence="2 3">CBS 494.80</strain>
    </source>
</reference>
<feature type="region of interest" description="Disordered" evidence="1">
    <location>
        <begin position="1"/>
        <end position="278"/>
    </location>
</feature>
<comment type="caution">
    <text evidence="2">The sequence shown here is derived from an EMBL/GenBank/DDBJ whole genome shotgun (WGS) entry which is preliminary data.</text>
</comment>
<feature type="compositionally biased region" description="Basic and acidic residues" evidence="1">
    <location>
        <begin position="240"/>
        <end position="271"/>
    </location>
</feature>
<proteinExistence type="predicted"/>
<accession>A0ABR4CL92</accession>
<gene>
    <name evidence="2" type="ORF">VTL71DRAFT_13596</name>
</gene>
<feature type="compositionally biased region" description="Basic and acidic residues" evidence="1">
    <location>
        <begin position="208"/>
        <end position="220"/>
    </location>
</feature>
<keyword evidence="3" id="KW-1185">Reference proteome</keyword>
<feature type="compositionally biased region" description="Polar residues" evidence="1">
    <location>
        <begin position="59"/>
        <end position="76"/>
    </location>
</feature>